<dbReference type="Pfam" id="PF00867">
    <property type="entry name" value="XPG_I"/>
    <property type="match status" value="1"/>
</dbReference>
<dbReference type="OrthoDB" id="2959108at2759"/>
<dbReference type="GO" id="GO:0017108">
    <property type="term" value="F:5'-flap endonuclease activity"/>
    <property type="evidence" value="ECO:0007669"/>
    <property type="project" value="TreeGrafter"/>
</dbReference>
<protein>
    <recommendedName>
        <fullName evidence="2">XPG-I domain-containing protein</fullName>
    </recommendedName>
</protein>
<dbReference type="InterPro" id="IPR036279">
    <property type="entry name" value="5-3_exonuclease_C_sf"/>
</dbReference>
<dbReference type="GO" id="GO:0006281">
    <property type="term" value="P:DNA repair"/>
    <property type="evidence" value="ECO:0007669"/>
    <property type="project" value="UniProtKB-ARBA"/>
</dbReference>
<dbReference type="AlphaFoldDB" id="A0A8H6NC80"/>
<evidence type="ECO:0000313" key="3">
    <source>
        <dbReference type="EMBL" id="KAF6827508.1"/>
    </source>
</evidence>
<dbReference type="EMBL" id="WIGM01000366">
    <property type="protein sequence ID" value="KAF6827508.1"/>
    <property type="molecule type" value="Genomic_DNA"/>
</dbReference>
<name>A0A8H6NC80_9PEZI</name>
<accession>A0A8H6NC80</accession>
<feature type="region of interest" description="Disordered" evidence="1">
    <location>
        <begin position="343"/>
        <end position="393"/>
    </location>
</feature>
<dbReference type="SUPFAM" id="SSF47807">
    <property type="entry name" value="5' to 3' exonuclease, C-terminal subdomain"/>
    <property type="match status" value="1"/>
</dbReference>
<dbReference type="CDD" id="cd09900">
    <property type="entry name" value="H3TH_XPG-like"/>
    <property type="match status" value="1"/>
</dbReference>
<keyword evidence="4" id="KW-1185">Reference proteome</keyword>
<comment type="caution">
    <text evidence="3">The sequence shown here is derived from an EMBL/GenBank/DDBJ whole genome shotgun (WGS) entry which is preliminary data.</text>
</comment>
<sequence length="393" mass="44119">MYRVLRLLKHGILPILVFDGDERPGNKNRRTGRKSKHGNAGDRLELLKKLLGALHVPRHQARGEAEAECAALQSMGIVDAVWTEDCDAFMFGCSVVVRKTEKSEVVEIFRLERLREPGFTCKEAVVLFAVLVGCDYTKGLSDCGVALARKVLQDPNVQAGDLLEQFWGIETHSERTSWLRRLKDVLPASLKDAVKDNEFASLTTLRNCRRPTVSAPQTLERLRPLAYRGYTTADLRKDIPFLQKHFNYRYASTWPLKELAPVQLVWSLLKREPGVRDLVAAFKRKNNKTRLTSSFRVDPLRIFPGIDDSSIKEALFGSNTITIVDFKIPDAILGFGMAEQEAAGRSRSRKRKANGPSVPLSRPFEAFTGKRQHAKRTRAVSPGLSANDPIVLD</sequence>
<dbReference type="Proteomes" id="UP000639643">
    <property type="component" value="Unassembled WGS sequence"/>
</dbReference>
<feature type="domain" description="XPG-I" evidence="2">
    <location>
        <begin position="49"/>
        <end position="121"/>
    </location>
</feature>
<dbReference type="PANTHER" id="PTHR11081:SF62">
    <property type="entry name" value="XPG-I DOMAIN-CONTAINING PROTEIN"/>
    <property type="match status" value="1"/>
</dbReference>
<dbReference type="InterPro" id="IPR006084">
    <property type="entry name" value="XPG/Rad2"/>
</dbReference>
<dbReference type="Gene3D" id="3.40.50.1010">
    <property type="entry name" value="5'-nuclease"/>
    <property type="match status" value="2"/>
</dbReference>
<dbReference type="CDD" id="cd09870">
    <property type="entry name" value="PIN_YEN1"/>
    <property type="match status" value="1"/>
</dbReference>
<dbReference type="SMART" id="SM00484">
    <property type="entry name" value="XPGI"/>
    <property type="match status" value="1"/>
</dbReference>
<dbReference type="InterPro" id="IPR006086">
    <property type="entry name" value="XPG-I_dom"/>
</dbReference>
<evidence type="ECO:0000259" key="2">
    <source>
        <dbReference type="SMART" id="SM00484"/>
    </source>
</evidence>
<evidence type="ECO:0000313" key="4">
    <source>
        <dbReference type="Proteomes" id="UP000639643"/>
    </source>
</evidence>
<organism evidence="3 4">
    <name type="scientific">Colletotrichum musicola</name>
    <dbReference type="NCBI Taxonomy" id="2175873"/>
    <lineage>
        <taxon>Eukaryota</taxon>
        <taxon>Fungi</taxon>
        <taxon>Dikarya</taxon>
        <taxon>Ascomycota</taxon>
        <taxon>Pezizomycotina</taxon>
        <taxon>Sordariomycetes</taxon>
        <taxon>Hypocreomycetidae</taxon>
        <taxon>Glomerellales</taxon>
        <taxon>Glomerellaceae</taxon>
        <taxon>Colletotrichum</taxon>
        <taxon>Colletotrichum orchidearum species complex</taxon>
    </lineage>
</organism>
<dbReference type="SUPFAM" id="SSF88723">
    <property type="entry name" value="PIN domain-like"/>
    <property type="match status" value="1"/>
</dbReference>
<reference evidence="3" key="1">
    <citation type="journal article" date="2020" name="Phytopathology">
        <title>Genome Sequence Resources of Colletotrichum truncatum, C. plurivorum, C. musicola, and C. sojae: Four Species Pathogenic to Soybean (Glycine max).</title>
        <authorList>
            <person name="Rogerio F."/>
            <person name="Boufleur T.R."/>
            <person name="Ciampi-Guillardi M."/>
            <person name="Sukno S.A."/>
            <person name="Thon M.R."/>
            <person name="Massola Junior N.S."/>
            <person name="Baroncelli R."/>
        </authorList>
    </citation>
    <scope>NUCLEOTIDE SEQUENCE</scope>
    <source>
        <strain evidence="3">LFN0074</strain>
    </source>
</reference>
<gene>
    <name evidence="3" type="ORF">CMUS01_08974</name>
</gene>
<dbReference type="PRINTS" id="PR00853">
    <property type="entry name" value="XPGRADSUPER"/>
</dbReference>
<dbReference type="PANTHER" id="PTHR11081">
    <property type="entry name" value="FLAP ENDONUCLEASE FAMILY MEMBER"/>
    <property type="match status" value="1"/>
</dbReference>
<proteinExistence type="predicted"/>
<evidence type="ECO:0000256" key="1">
    <source>
        <dbReference type="SAM" id="MobiDB-lite"/>
    </source>
</evidence>
<dbReference type="InterPro" id="IPR029060">
    <property type="entry name" value="PIN-like_dom_sf"/>
</dbReference>